<dbReference type="OrthoDB" id="6466381at2"/>
<dbReference type="GO" id="GO:0009289">
    <property type="term" value="C:pilus"/>
    <property type="evidence" value="ECO:0007669"/>
    <property type="project" value="InterPro"/>
</dbReference>
<dbReference type="InterPro" id="IPR036937">
    <property type="entry name" value="Adhesion_dom_fimbrial_sf"/>
</dbReference>
<evidence type="ECO:0000259" key="2">
    <source>
        <dbReference type="Pfam" id="PF00419"/>
    </source>
</evidence>
<dbReference type="PANTHER" id="PTHR33420:SF26">
    <property type="entry name" value="FIMBRIAL SUBUNIT"/>
    <property type="match status" value="1"/>
</dbReference>
<reference evidence="3 4" key="1">
    <citation type="journal article" date="2015" name="Int. J. Syst. Evol. Microbiol.">
        <title>Acinetobacter equi sp. nov. isolated from horse faeces.</title>
        <authorList>
            <person name="Poppel M.T."/>
            <person name="Skiebe E."/>
            <person name="Laue M."/>
            <person name="Bergmann H."/>
            <person name="Ebersberger I."/>
            <person name="Garn T."/>
            <person name="Fruth A."/>
            <person name="Baumgardt S."/>
            <person name="Busse H.J."/>
            <person name="Wilharm G."/>
        </authorList>
    </citation>
    <scope>NUCLEOTIDE SEQUENCE [LARGE SCALE GENOMIC DNA]</scope>
    <source>
        <strain evidence="3 4">114</strain>
    </source>
</reference>
<dbReference type="EMBL" id="CP012808">
    <property type="protein sequence ID" value="ALH95498.1"/>
    <property type="molecule type" value="Genomic_DNA"/>
</dbReference>
<sequence>MKKLQRMKSISLLSCGISLALGLCLSSTTQANDRVINVVGLLVAKPCEIINTEIDVNFDAVNTPQLMSDSAPTKDFQIRLNNCPSSNIRTKFVGEGVDNNQLLGLSTGSTAQGVGIRLYDEQNRVIPIGQDTVGVSGVPGVVHVLNFHAQVAKLSDATTADLVSGAFTATATYEVSYD</sequence>
<dbReference type="InterPro" id="IPR000259">
    <property type="entry name" value="Adhesion_dom_fimbrial"/>
</dbReference>
<dbReference type="InterPro" id="IPR008966">
    <property type="entry name" value="Adhesion_dom_sf"/>
</dbReference>
<dbReference type="Proteomes" id="UP000064939">
    <property type="component" value="Chromosome"/>
</dbReference>
<protein>
    <recommendedName>
        <fullName evidence="2">Fimbrial-type adhesion domain-containing protein</fullName>
    </recommendedName>
</protein>
<dbReference type="SUPFAM" id="SSF49401">
    <property type="entry name" value="Bacterial adhesins"/>
    <property type="match status" value="1"/>
</dbReference>
<evidence type="ECO:0000313" key="4">
    <source>
        <dbReference type="Proteomes" id="UP000064939"/>
    </source>
</evidence>
<accession>A0A0N9WDX0</accession>
<organism evidence="3 4">
    <name type="scientific">Acinetobacter equi</name>
    <dbReference type="NCBI Taxonomy" id="1324350"/>
    <lineage>
        <taxon>Bacteria</taxon>
        <taxon>Pseudomonadati</taxon>
        <taxon>Pseudomonadota</taxon>
        <taxon>Gammaproteobacteria</taxon>
        <taxon>Moraxellales</taxon>
        <taxon>Moraxellaceae</taxon>
        <taxon>Acinetobacter</taxon>
    </lineage>
</organism>
<dbReference type="STRING" id="1324350.AOY20_08150"/>
<proteinExistence type="predicted"/>
<name>A0A0N9WDX0_9GAMM</name>
<dbReference type="Gene3D" id="2.60.40.1090">
    <property type="entry name" value="Fimbrial-type adhesion domain"/>
    <property type="match status" value="1"/>
</dbReference>
<gene>
    <name evidence="3" type="ORF">AOY20_08150</name>
</gene>
<keyword evidence="1" id="KW-0732">Signal</keyword>
<dbReference type="Pfam" id="PF00419">
    <property type="entry name" value="Fimbrial"/>
    <property type="match status" value="1"/>
</dbReference>
<dbReference type="KEGG" id="aei:AOY20_08150"/>
<dbReference type="GO" id="GO:0043709">
    <property type="term" value="P:cell adhesion involved in single-species biofilm formation"/>
    <property type="evidence" value="ECO:0007669"/>
    <property type="project" value="TreeGrafter"/>
</dbReference>
<feature type="signal peptide" evidence="1">
    <location>
        <begin position="1"/>
        <end position="31"/>
    </location>
</feature>
<feature type="domain" description="Fimbrial-type adhesion" evidence="2">
    <location>
        <begin position="42"/>
        <end position="178"/>
    </location>
</feature>
<feature type="chain" id="PRO_5006040121" description="Fimbrial-type adhesion domain-containing protein" evidence="1">
    <location>
        <begin position="32"/>
        <end position="178"/>
    </location>
</feature>
<evidence type="ECO:0000256" key="1">
    <source>
        <dbReference type="SAM" id="SignalP"/>
    </source>
</evidence>
<dbReference type="AlphaFoldDB" id="A0A0N9WDX0"/>
<dbReference type="RefSeq" id="WP_054581390.1">
    <property type="nucleotide sequence ID" value="NZ_CP012808.1"/>
</dbReference>
<keyword evidence="4" id="KW-1185">Reference proteome</keyword>
<evidence type="ECO:0000313" key="3">
    <source>
        <dbReference type="EMBL" id="ALH95498.1"/>
    </source>
</evidence>
<dbReference type="PANTHER" id="PTHR33420">
    <property type="entry name" value="FIMBRIAL SUBUNIT ELFA-RELATED"/>
    <property type="match status" value="1"/>
</dbReference>
<dbReference type="InterPro" id="IPR050263">
    <property type="entry name" value="Bact_Fimbrial_Adh_Pro"/>
</dbReference>